<dbReference type="SUPFAM" id="SSF52266">
    <property type="entry name" value="SGNH hydrolase"/>
    <property type="match status" value="1"/>
</dbReference>
<reference evidence="1" key="1">
    <citation type="submission" date="2020-02" db="EMBL/GenBank/DDBJ databases">
        <authorList>
            <person name="Meier V. D."/>
        </authorList>
    </citation>
    <scope>NUCLEOTIDE SEQUENCE</scope>
    <source>
        <strain evidence="1">AVDCRST_MAG72</strain>
    </source>
</reference>
<dbReference type="AlphaFoldDB" id="A0A6J4M2Z2"/>
<dbReference type="Gene3D" id="3.40.50.1110">
    <property type="entry name" value="SGNH hydrolase"/>
    <property type="match status" value="1"/>
</dbReference>
<dbReference type="EMBL" id="CADCUJ010000056">
    <property type="protein sequence ID" value="CAA9348612.1"/>
    <property type="molecule type" value="Genomic_DNA"/>
</dbReference>
<dbReference type="InterPro" id="IPR036514">
    <property type="entry name" value="SGNH_hydro_sf"/>
</dbReference>
<gene>
    <name evidence="1" type="ORF">AVDCRST_MAG72-1283</name>
</gene>
<sequence>MRAGDAAVTRADEALDRIRDLDEPEAQIVLGTVYDPSDGTADATRVGLPPWPEVVDVLAHLNAALRVLADRHGAAVADIHAKFLGHGLSVGNPAQPDPRPSERSLWYCNVIEPNAWGANGVREAFWEALGHHTPAG</sequence>
<evidence type="ECO:0000313" key="1">
    <source>
        <dbReference type="EMBL" id="CAA9348612.1"/>
    </source>
</evidence>
<name>A0A6J4M2Z2_9ACTN</name>
<protein>
    <submittedName>
        <fullName evidence="1">Uncharacterized protein</fullName>
    </submittedName>
</protein>
<proteinExistence type="predicted"/>
<organism evidence="1">
    <name type="scientific">uncultured Nocardioidaceae bacterium</name>
    <dbReference type="NCBI Taxonomy" id="253824"/>
    <lineage>
        <taxon>Bacteria</taxon>
        <taxon>Bacillati</taxon>
        <taxon>Actinomycetota</taxon>
        <taxon>Actinomycetes</taxon>
        <taxon>Propionibacteriales</taxon>
        <taxon>Nocardioidaceae</taxon>
        <taxon>environmental samples</taxon>
    </lineage>
</organism>
<accession>A0A6J4M2Z2</accession>